<dbReference type="SUPFAM" id="SSF48452">
    <property type="entry name" value="TPR-like"/>
    <property type="match status" value="1"/>
</dbReference>
<dbReference type="Proteomes" id="UP000029643">
    <property type="component" value="Unassembled WGS sequence"/>
</dbReference>
<dbReference type="Gene3D" id="1.25.40.390">
    <property type="match status" value="1"/>
</dbReference>
<evidence type="ECO:0000256" key="1">
    <source>
        <dbReference type="SAM" id="Phobius"/>
    </source>
</evidence>
<name>A0A090WKD8_9FLAO</name>
<dbReference type="AlphaFoldDB" id="A0A090WKD8"/>
<reference evidence="2 3" key="1">
    <citation type="journal article" date="2014" name="Genome Announc.">
        <title>Draft Genome Sequences of Marine Flavobacterium Algibacter lectus Strains SS8 and NR4.</title>
        <authorList>
            <person name="Takatani N."/>
            <person name="Nakanishi M."/>
            <person name="Meirelles P."/>
            <person name="Mino S."/>
            <person name="Suda W."/>
            <person name="Oshima K."/>
            <person name="Hattori M."/>
            <person name="Ohkuma M."/>
            <person name="Hosokawa M."/>
            <person name="Miyashita K."/>
            <person name="Thompson F.L."/>
            <person name="Niwa A."/>
            <person name="Sawabe T."/>
            <person name="Sawabe T."/>
        </authorList>
    </citation>
    <scope>NUCLEOTIDE SEQUENCE [LARGE SCALE GENOMIC DNA]</scope>
    <source>
        <strain evidence="3">JCM19274</strain>
    </source>
</reference>
<proteinExistence type="predicted"/>
<gene>
    <name evidence="2" type="ORF">JCM19274_5184</name>
</gene>
<protein>
    <submittedName>
        <fullName evidence="2">SusD outer membrane protein</fullName>
    </submittedName>
</protein>
<accession>A0A090WKD8</accession>
<organism evidence="2 3">
    <name type="scientific">Algibacter lectus</name>
    <dbReference type="NCBI Taxonomy" id="221126"/>
    <lineage>
        <taxon>Bacteria</taxon>
        <taxon>Pseudomonadati</taxon>
        <taxon>Bacteroidota</taxon>
        <taxon>Flavobacteriia</taxon>
        <taxon>Flavobacteriales</taxon>
        <taxon>Flavobacteriaceae</taxon>
        <taxon>Algibacter</taxon>
    </lineage>
</organism>
<dbReference type="EMBL" id="BBNU01000001">
    <property type="protein sequence ID" value="GAL77471.1"/>
    <property type="molecule type" value="Genomic_DNA"/>
</dbReference>
<evidence type="ECO:0000313" key="3">
    <source>
        <dbReference type="Proteomes" id="UP000029643"/>
    </source>
</evidence>
<evidence type="ECO:0000313" key="2">
    <source>
        <dbReference type="EMBL" id="GAL77471.1"/>
    </source>
</evidence>
<sequence length="221" mass="24831">MFLAEAQGLLALYVYNTLDLFNQAPYRDPFTAGAPLEILQGETEIDNLIADVESIIPNLVNLGEQQTYNGRFTKQAAYALLADMYLNRAVFKDRYNASSSFNFTETAVDNNGSDMDKVIYYTSLLIDGSFSLESNYFKNFDIDNGSGSEIIFAIVQENDNIRSSDNDFAYMSTGRAQKQTPPDNRGTNGSCVEPEFYYTWMEIMMILVFTVTTNIVMVLGL</sequence>
<feature type="transmembrane region" description="Helical" evidence="1">
    <location>
        <begin position="197"/>
        <end position="219"/>
    </location>
</feature>
<keyword evidence="1" id="KW-0472">Membrane</keyword>
<dbReference type="InterPro" id="IPR011990">
    <property type="entry name" value="TPR-like_helical_dom_sf"/>
</dbReference>
<dbReference type="RefSeq" id="WP_369449817.1">
    <property type="nucleotide sequence ID" value="NZ_BBNU01000001.1"/>
</dbReference>
<comment type="caution">
    <text evidence="2">The sequence shown here is derived from an EMBL/GenBank/DDBJ whole genome shotgun (WGS) entry which is preliminary data.</text>
</comment>
<keyword evidence="1" id="KW-1133">Transmembrane helix</keyword>
<keyword evidence="1" id="KW-0812">Transmembrane</keyword>